<keyword evidence="1" id="KW-0732">Signal</keyword>
<dbReference type="Proteomes" id="UP000036987">
    <property type="component" value="Unassembled WGS sequence"/>
</dbReference>
<organism evidence="2 3">
    <name type="scientific">Zostera marina</name>
    <name type="common">Eelgrass</name>
    <dbReference type="NCBI Taxonomy" id="29655"/>
    <lineage>
        <taxon>Eukaryota</taxon>
        <taxon>Viridiplantae</taxon>
        <taxon>Streptophyta</taxon>
        <taxon>Embryophyta</taxon>
        <taxon>Tracheophyta</taxon>
        <taxon>Spermatophyta</taxon>
        <taxon>Magnoliopsida</taxon>
        <taxon>Liliopsida</taxon>
        <taxon>Zosteraceae</taxon>
        <taxon>Zostera</taxon>
    </lineage>
</organism>
<feature type="signal peptide" evidence="1">
    <location>
        <begin position="1"/>
        <end position="26"/>
    </location>
</feature>
<proteinExistence type="predicted"/>
<evidence type="ECO:0000313" key="2">
    <source>
        <dbReference type="EMBL" id="KMZ62608.1"/>
    </source>
</evidence>
<name>A0A0K9P0W7_ZOSMR</name>
<reference evidence="3" key="1">
    <citation type="journal article" date="2016" name="Nature">
        <title>The genome of the seagrass Zostera marina reveals angiosperm adaptation to the sea.</title>
        <authorList>
            <person name="Olsen J.L."/>
            <person name="Rouze P."/>
            <person name="Verhelst B."/>
            <person name="Lin Y.-C."/>
            <person name="Bayer T."/>
            <person name="Collen J."/>
            <person name="Dattolo E."/>
            <person name="De Paoli E."/>
            <person name="Dittami S."/>
            <person name="Maumus F."/>
            <person name="Michel G."/>
            <person name="Kersting A."/>
            <person name="Lauritano C."/>
            <person name="Lohaus R."/>
            <person name="Toepel M."/>
            <person name="Tonon T."/>
            <person name="Vanneste K."/>
            <person name="Amirebrahimi M."/>
            <person name="Brakel J."/>
            <person name="Bostroem C."/>
            <person name="Chovatia M."/>
            <person name="Grimwood J."/>
            <person name="Jenkins J.W."/>
            <person name="Jueterbock A."/>
            <person name="Mraz A."/>
            <person name="Stam W.T."/>
            <person name="Tice H."/>
            <person name="Bornberg-Bauer E."/>
            <person name="Green P.J."/>
            <person name="Pearson G.A."/>
            <person name="Procaccini G."/>
            <person name="Duarte C.M."/>
            <person name="Schmutz J."/>
            <person name="Reusch T.B.H."/>
            <person name="Van de Peer Y."/>
        </authorList>
    </citation>
    <scope>NUCLEOTIDE SEQUENCE [LARGE SCALE GENOMIC DNA]</scope>
    <source>
        <strain evidence="3">cv. Finnish</strain>
    </source>
</reference>
<feature type="chain" id="PRO_5005527187" evidence="1">
    <location>
        <begin position="27"/>
        <end position="147"/>
    </location>
</feature>
<protein>
    <submittedName>
        <fullName evidence="2">Uncharacterized protein</fullName>
    </submittedName>
</protein>
<dbReference type="EMBL" id="LFYR01001330">
    <property type="protein sequence ID" value="KMZ62608.1"/>
    <property type="molecule type" value="Genomic_DNA"/>
</dbReference>
<keyword evidence="3" id="KW-1185">Reference proteome</keyword>
<gene>
    <name evidence="2" type="ORF">ZOSMA_44G00070</name>
</gene>
<evidence type="ECO:0000256" key="1">
    <source>
        <dbReference type="SAM" id="SignalP"/>
    </source>
</evidence>
<dbReference type="AlphaFoldDB" id="A0A0K9P0W7"/>
<accession>A0A0K9P0W7</accession>
<comment type="caution">
    <text evidence="2">The sequence shown here is derived from an EMBL/GenBank/DDBJ whole genome shotgun (WGS) entry which is preliminary data.</text>
</comment>
<evidence type="ECO:0000313" key="3">
    <source>
        <dbReference type="Proteomes" id="UP000036987"/>
    </source>
</evidence>
<sequence>MENSAMVSIVTVLSLVFLVLLTGLEGRDIKNTPMEEEADQSSSSQPQNVFGGIGSVMLGPGGTSAGSGIGVILPGTLPGIIPGTMGNIGSPFNIGSVLPGSQLPVPGDSTALPFPTGGHFPGMFGSVPIPGGGQIIGGVFGDNKKLP</sequence>